<dbReference type="FunFam" id="1.20.58.740:FF:000002">
    <property type="entry name" value="Dedicator of cytokinesis protein 7"/>
    <property type="match status" value="1"/>
</dbReference>
<dbReference type="InterPro" id="IPR027007">
    <property type="entry name" value="C2_DOCK-type_domain"/>
</dbReference>
<evidence type="ECO:0000313" key="7">
    <source>
        <dbReference type="Proteomes" id="UP000790347"/>
    </source>
</evidence>
<evidence type="ECO:0000256" key="3">
    <source>
        <dbReference type="SAM" id="MobiDB-lite"/>
    </source>
</evidence>
<dbReference type="PANTHER" id="PTHR23317:SF76">
    <property type="entry name" value="LD20667P"/>
    <property type="match status" value="1"/>
</dbReference>
<evidence type="ECO:0000313" key="6">
    <source>
        <dbReference type="EMBL" id="KAH9517531.1"/>
    </source>
</evidence>
<reference evidence="6" key="1">
    <citation type="submission" date="2013-05" db="EMBL/GenBank/DDBJ databases">
        <authorList>
            <person name="Yim A.K.Y."/>
            <person name="Chan T.F."/>
            <person name="Ji K.M."/>
            <person name="Liu X.Y."/>
            <person name="Zhou J.W."/>
            <person name="Li R.Q."/>
            <person name="Yang K.Y."/>
            <person name="Li J."/>
            <person name="Li M."/>
            <person name="Law P.T.W."/>
            <person name="Wu Y.L."/>
            <person name="Cai Z.L."/>
            <person name="Qin H."/>
            <person name="Bao Y."/>
            <person name="Leung R.K.K."/>
            <person name="Ng P.K.S."/>
            <person name="Zou J."/>
            <person name="Zhong X.J."/>
            <person name="Ran P.X."/>
            <person name="Zhong N.S."/>
            <person name="Liu Z.G."/>
            <person name="Tsui S.K.W."/>
        </authorList>
    </citation>
    <scope>NUCLEOTIDE SEQUENCE</scope>
    <source>
        <strain evidence="6">Derf</strain>
        <tissue evidence="6">Whole organism</tissue>
    </source>
</reference>
<feature type="compositionally biased region" description="Acidic residues" evidence="3">
    <location>
        <begin position="255"/>
        <end position="267"/>
    </location>
</feature>
<dbReference type="InterPro" id="IPR027357">
    <property type="entry name" value="DOCKER_dom"/>
</dbReference>
<sequence>MSMTGRRAFASKIIKDSNVDIRHRLAKILAAASTTASVITNNNNNNNSNGDEDCFDEKAMMTILCHQNAISEENSTINSINNSLYGDTWINDLVDPIDDYEDFVAKHSARIAEQLRSVLLFPFDDVMVEKYQPPIRTLEPESLPEFHNLKISEDPYIQCIGACNLKSLIVIKRYEKNVATLDLKLERKERFKQLKRQHYEVDSKCSSRTNNESLSVIESQTPNTIYSCSTLSTRNTPRPQSLISSSSTIRPPLASDEEDFIADDDNDGGGGVGDGDGDDERGSRTPLAIEYSSEQNEPNICDNITLHQNRNSWTFIDAEQLNDDDDDKSILNRKQLFFIKNAQNTDAHIQNILEKNYDQYFTQVHVKNCDLTAEQQDNDALALFCLYRLQQSDDVIEHRPLISPPSDVPRYRFRLKCLSLEMDVPIEPLFASIAIYDSKAKRKITENFHFDLNSESMKHLLQSHVSYQDLSTLSKSAIFSLSHLSPDMYFVIKLEKIFQSDINDLIEAYQRPPDDSNKMEKLKMAIKNNCERLGRYRMFFAWAVFPLVDVLGNCFGTTATTPADKEGGESMLNGNRNSSNSLDSLKRIANECTSSFVRKGSLERHLTMTSNISNYSSNSAISTTSNYSTMDKRSTSMTSEDLCQAYSQFKPVTITSRIFYRHEAEKFSDEDLYKFLVEFGRSSLNSKRVRHIPSTFKLDISPIRDENSIKCRVNPELVRLHPYTDDRASPIKEILEFRDLLIPHQEHRNLLYVYPRSVNFTSRQNSARNVTVKVQILSSEEKFSAMCVIFGKSSCPEYLSEAYTSINYHNRNPNFSEEFKIRLPSQLNKQTHLLFTFIHVHTKPKNDVPIDEIVGYSWLPLLRDDCLQTGTFSLPIVSEMPTAGYSFLNPNDMEAMANLKWIDNRKPLFVVHIDSYSSIFAQDAHVDRFFRITSLLESHNQMSSLLHSDNLYEEFCLAITGLQNSNIDSLVKFVHIILNRLIMLMVRPPSSLFTINEFKNKVSKQFKSLVFETLVSIVAKINSKLYAGDYHLMRSGIVATFIHYQAIFPQPETNNHHHHHHYHPGDSHEKNQEEISKSTFHEEIVMQWLSKEHSNESTMENLYKYSFLFFDLIFKSLCITVSLTSNSKIVPRLPVDRYLKNNLNRLTSSSAASVTTMVHSPLNQSFSASVLNGSLAFFIRDLLSIVDRHYVFSVIKIYLTKISNASTVSVFPTSSSISNKEMDSNDKNRQAKINDELFEMKVSFLRIICGHEHFVALNLAFGTPLFAALEQSSNVNNCNAKFSPSFSLTKEMLDSNIFSNLIFDRIRPYSELTDDYRRQHWLIGLVFCVLLESFTMPKDWLQNRAADLIQSILNAFDWDHRFKDVNIRHRAACLFLPLIGIMIDVIDHLHDTKDNCFYSACESRKRKIANSSKTQLRHDQLDSYGSLFIENSIAMAIGSSSSSTQNNSCSSGHKLLSPSNYRQTLSYQPINKEATETLLSCLMWTIGNVDHGLFIQYLNEFSNERLLAFLELLRIAMRVFEYQGAKHIRKHSFQKLDDAVRNGPARKELIRRRDYSQSFAPADHSTNNGGDLKLRWKRGSTITRYHHSIYDDDSTNEMVNYEEEIILEGHLCTMINLIVLDSITLIVNIFRQRIKCNSSFIANPSSSSSSSTTTSSSSTSLCLKNKYGNDEFVVASALHALLQLFSLKQSSRVLEAAFDSQRAILHHFPELLFIDGLPDVEFCSELCYLLLKHCASQTLAIRANASASIYLLLRQYYQSSGHYSRIKIQITMSLSQLVGTSLTFNEINIRNALNNILLYALNDDSVRETQFPNQVRELVYNLIMILSDTMQMKEYEKDSLMLLDLMYRVAKGYQNSPELRITWLENMAKKHLELSQKVEAAQCLVHAAALVSECLHKMSRKSYLPVSCAAFQRVCPNVFEESLHSNSDINIDKVSFIGFKEDFEAKKGVQSLNAALNESGLIALLERAAEHFDVSGMYEAVNEIYKLLLPIHETHYNYKELSRIHDRLHKVFIKIEQQEGKRVFATYFRVGFYGKLFNDLNQKEFIYKEPFLTKLPEIANRLETFYGKCFGSKNVEVIKDSNNVDMSKLDANKAYIQITYVEPYFDSWELESRKTCYERNYNIKRFIYSTPFTMDGRAHGQLYEQYKRKTILSVEHAFPYVKTRIVVKNRHQHSLLPIEVAIEDLQKKTTELAHAANQEPVDAKILQMVLQGCVGTTVNQGPAEIAFVFLSDEPNIPAGYQRPTLPLKDSLRVAFKDFCARCGEALTKNRQLINGQQEQQIEYHKELERNFCRLTEKLAPLMGLANAKHSQALLQDTYFRPGFTRSTTTTTNNNNNSSPTIKGMNGFGRQSRI</sequence>
<dbReference type="PANTHER" id="PTHR23317">
    <property type="entry name" value="DEDICATOR OF CYTOKINESIS DOCK"/>
    <property type="match status" value="1"/>
</dbReference>
<proteinExistence type="inferred from homology"/>
<keyword evidence="7" id="KW-1185">Reference proteome</keyword>
<dbReference type="InterPro" id="IPR043162">
    <property type="entry name" value="DOCK_C_lobe_C"/>
</dbReference>
<dbReference type="InterPro" id="IPR046770">
    <property type="entry name" value="DOCKER_Lobe_B"/>
</dbReference>
<dbReference type="Pfam" id="PF11878">
    <property type="entry name" value="DOCK_C-D_N"/>
    <property type="match status" value="1"/>
</dbReference>
<dbReference type="Gene3D" id="1.25.40.410">
    <property type="match status" value="1"/>
</dbReference>
<dbReference type="Gene3D" id="1.20.58.740">
    <property type="match status" value="1"/>
</dbReference>
<dbReference type="InterPro" id="IPR046769">
    <property type="entry name" value="DOCKER_Lobe_A"/>
</dbReference>
<evidence type="ECO:0000259" key="5">
    <source>
        <dbReference type="PROSITE" id="PS51651"/>
    </source>
</evidence>
<evidence type="ECO:0000256" key="1">
    <source>
        <dbReference type="ARBA" id="ARBA00022658"/>
    </source>
</evidence>
<protein>
    <submittedName>
        <fullName evidence="6">Dedicator of cytokinesis protein 6</fullName>
    </submittedName>
</protein>
<feature type="domain" description="DOCKER" evidence="5">
    <location>
        <begin position="1851"/>
        <end position="2307"/>
    </location>
</feature>
<dbReference type="InterPro" id="IPR046773">
    <property type="entry name" value="DOCKER_Lobe_C"/>
</dbReference>
<dbReference type="InterPro" id="IPR035892">
    <property type="entry name" value="C2_domain_sf"/>
</dbReference>
<reference evidence="6" key="2">
    <citation type="journal article" date="2022" name="Res Sq">
        <title>Comparative Genomics Reveals Insights into the Divergent Evolution of Astigmatic Mites and Household Pest Adaptations.</title>
        <authorList>
            <person name="Xiong Q."/>
            <person name="Wan A.T.-Y."/>
            <person name="Liu X.-Y."/>
            <person name="Fung C.S.-H."/>
            <person name="Xiao X."/>
            <person name="Malainual N."/>
            <person name="Hou J."/>
            <person name="Wang L."/>
            <person name="Wang M."/>
            <person name="Yang K."/>
            <person name="Cui Y."/>
            <person name="Leung E."/>
            <person name="Nong W."/>
            <person name="Shin S.-K."/>
            <person name="Au S."/>
            <person name="Jeong K.Y."/>
            <person name="Chew F.T."/>
            <person name="Hui J."/>
            <person name="Leung T.F."/>
            <person name="Tungtrongchitr A."/>
            <person name="Zhong N."/>
            <person name="Liu Z."/>
            <person name="Tsui S."/>
        </authorList>
    </citation>
    <scope>NUCLEOTIDE SEQUENCE</scope>
    <source>
        <strain evidence="6">Derf</strain>
        <tissue evidence="6">Whole organism</tissue>
    </source>
</reference>
<dbReference type="Pfam" id="PF14429">
    <property type="entry name" value="DOCK-C2"/>
    <property type="match status" value="1"/>
</dbReference>
<dbReference type="Pfam" id="PF06920">
    <property type="entry name" value="DHR-2_Lobe_A"/>
    <property type="match status" value="1"/>
</dbReference>
<dbReference type="InterPro" id="IPR026791">
    <property type="entry name" value="DOCK"/>
</dbReference>
<feature type="compositionally biased region" description="Low complexity" evidence="3">
    <location>
        <begin position="2326"/>
        <end position="2338"/>
    </location>
</feature>
<dbReference type="Pfam" id="PF20422">
    <property type="entry name" value="DHR-2_Lobe_B"/>
    <property type="match status" value="1"/>
</dbReference>
<dbReference type="PROSITE" id="PS51650">
    <property type="entry name" value="C2_DOCK"/>
    <property type="match status" value="1"/>
</dbReference>
<organism evidence="6 7">
    <name type="scientific">Dermatophagoides farinae</name>
    <name type="common">American house dust mite</name>
    <dbReference type="NCBI Taxonomy" id="6954"/>
    <lineage>
        <taxon>Eukaryota</taxon>
        <taxon>Metazoa</taxon>
        <taxon>Ecdysozoa</taxon>
        <taxon>Arthropoda</taxon>
        <taxon>Chelicerata</taxon>
        <taxon>Arachnida</taxon>
        <taxon>Acari</taxon>
        <taxon>Acariformes</taxon>
        <taxon>Sarcoptiformes</taxon>
        <taxon>Astigmata</taxon>
        <taxon>Psoroptidia</taxon>
        <taxon>Analgoidea</taxon>
        <taxon>Pyroglyphidae</taxon>
        <taxon>Dermatophagoidinae</taxon>
        <taxon>Dermatophagoides</taxon>
    </lineage>
</organism>
<dbReference type="PROSITE" id="PS51651">
    <property type="entry name" value="DOCKER"/>
    <property type="match status" value="1"/>
</dbReference>
<feature type="compositionally biased region" description="Polar residues" evidence="3">
    <location>
        <begin position="229"/>
        <end position="249"/>
    </location>
</feature>
<name>A0A922I3W4_DERFA</name>
<dbReference type="GO" id="GO:0007264">
    <property type="term" value="P:small GTPase-mediated signal transduction"/>
    <property type="evidence" value="ECO:0007669"/>
    <property type="project" value="InterPro"/>
</dbReference>
<gene>
    <name evidence="6" type="primary">DOCK6</name>
    <name evidence="6" type="ORF">DERF_008202</name>
</gene>
<dbReference type="Pfam" id="PF20421">
    <property type="entry name" value="DHR-2_Lobe_C"/>
    <property type="match status" value="1"/>
</dbReference>
<feature type="region of interest" description="Disordered" evidence="3">
    <location>
        <begin position="2324"/>
        <end position="2353"/>
    </location>
</feature>
<accession>A0A922I3W4</accession>
<dbReference type="EMBL" id="ASGP02000003">
    <property type="protein sequence ID" value="KAH9517531.1"/>
    <property type="molecule type" value="Genomic_DNA"/>
</dbReference>
<dbReference type="InterPro" id="IPR021816">
    <property type="entry name" value="DOCK_C/D_N"/>
</dbReference>
<dbReference type="Proteomes" id="UP000790347">
    <property type="component" value="Unassembled WGS sequence"/>
</dbReference>
<dbReference type="InterPro" id="IPR043161">
    <property type="entry name" value="DOCK_C_lobe_A"/>
</dbReference>
<comment type="caution">
    <text evidence="6">The sequence shown here is derived from an EMBL/GenBank/DDBJ whole genome shotgun (WGS) entry which is preliminary data.</text>
</comment>
<evidence type="ECO:0000256" key="2">
    <source>
        <dbReference type="PROSITE-ProRule" id="PRU00983"/>
    </source>
</evidence>
<dbReference type="Gene3D" id="2.60.40.150">
    <property type="entry name" value="C2 domain"/>
    <property type="match status" value="1"/>
</dbReference>
<comment type="similarity">
    <text evidence="2">Belongs to the DOCK family.</text>
</comment>
<evidence type="ECO:0000259" key="4">
    <source>
        <dbReference type="PROSITE" id="PS51650"/>
    </source>
</evidence>
<feature type="region of interest" description="Disordered" evidence="3">
    <location>
        <begin position="229"/>
        <end position="284"/>
    </location>
</feature>
<keyword evidence="1" id="KW-0344">Guanine-nucleotide releasing factor</keyword>
<feature type="domain" description="C2 DOCK-type" evidence="4">
    <location>
        <begin position="748"/>
        <end position="916"/>
    </location>
</feature>
<dbReference type="GO" id="GO:0005085">
    <property type="term" value="F:guanyl-nucleotide exchange factor activity"/>
    <property type="evidence" value="ECO:0007669"/>
    <property type="project" value="UniProtKB-KW"/>
</dbReference>